<feature type="transmembrane region" description="Helical" evidence="7">
    <location>
        <begin position="141"/>
        <end position="163"/>
    </location>
</feature>
<keyword evidence="6 7" id="KW-0472">Membrane</keyword>
<feature type="transmembrane region" description="Helical" evidence="7">
    <location>
        <begin position="83"/>
        <end position="101"/>
    </location>
</feature>
<sequence>MNTSIEKRTIKKVGLRLIPLMLVCYLVNYLDRINVGFAALHMNEDVGITATVFGWGAGLFFISYFLCEVPSNMALHRVGARRWIARIMITWGIVSTCFAFVQGPISFMALRFLLGIAEAGFFPGMVLYISYWFPQEYRGRLTALFMTAIPLSALIGAPLSGFLLETASFWSIASWKWMFIIEGIPAIILGVVVLVYLTDRPSEAKWLTPEEKDWLISKLSVEKTGGHLSSFKDAFKSLNVMLMGVIHLGFAVGSYGIAIWLPQILKGHGLSSFHIGLMSMIPYGVAIIGMIAWGALSDKSPNRSLHVAASCLLGAIGLLIAAAVPTLSGAMVGISISTLGVIAARPIFWTLPGSFLTGSAAAAGIAFINAFGNLGGFIGPYVIGLIKDQTGSFTLGIVATSLPLALSVVAALVLAKRLAPLRDGAATNTSESVQKPS</sequence>
<feature type="transmembrane region" description="Helical" evidence="7">
    <location>
        <begin position="107"/>
        <end position="129"/>
    </location>
</feature>
<keyword evidence="10" id="KW-1185">Reference proteome</keyword>
<dbReference type="STRING" id="1674920.ACR52_19985"/>
<dbReference type="InterPro" id="IPR036259">
    <property type="entry name" value="MFS_trans_sf"/>
</dbReference>
<dbReference type="PANTHER" id="PTHR43791">
    <property type="entry name" value="PERMEASE-RELATED"/>
    <property type="match status" value="1"/>
</dbReference>
<dbReference type="PROSITE" id="PS50850">
    <property type="entry name" value="MFS"/>
    <property type="match status" value="1"/>
</dbReference>
<feature type="transmembrane region" description="Helical" evidence="7">
    <location>
        <begin position="240"/>
        <end position="261"/>
    </location>
</feature>
<evidence type="ECO:0000259" key="8">
    <source>
        <dbReference type="PROSITE" id="PS50850"/>
    </source>
</evidence>
<dbReference type="OrthoDB" id="9773957at2"/>
<feature type="domain" description="Major facilitator superfamily (MFS) profile" evidence="8">
    <location>
        <begin position="17"/>
        <end position="423"/>
    </location>
</feature>
<dbReference type="Proteomes" id="UP000037551">
    <property type="component" value="Unassembled WGS sequence"/>
</dbReference>
<feature type="transmembrane region" description="Helical" evidence="7">
    <location>
        <begin position="305"/>
        <end position="324"/>
    </location>
</feature>
<feature type="transmembrane region" description="Helical" evidence="7">
    <location>
        <begin position="13"/>
        <end position="30"/>
    </location>
</feature>
<evidence type="ECO:0000256" key="1">
    <source>
        <dbReference type="ARBA" id="ARBA00004141"/>
    </source>
</evidence>
<reference evidence="9 10" key="1">
    <citation type="submission" date="2015-06" db="EMBL/GenBank/DDBJ databases">
        <title>Draft genome sequence of an Antarctic Pseudomonas sp. strain KG01 with full potential for biotechnological applications.</title>
        <authorList>
            <person name="Pavlov M.S."/>
            <person name="Lira F."/>
            <person name="Martinez J.L."/>
            <person name="Marshall S.H."/>
        </authorList>
    </citation>
    <scope>NUCLEOTIDE SEQUENCE [LARGE SCALE GENOMIC DNA]</scope>
    <source>
        <strain evidence="9 10">KG01</strain>
    </source>
</reference>
<dbReference type="FunFam" id="1.20.1250.20:FF:000018">
    <property type="entry name" value="MFS transporter permease"/>
    <property type="match status" value="1"/>
</dbReference>
<protein>
    <submittedName>
        <fullName evidence="9">Membrane protein</fullName>
    </submittedName>
</protein>
<evidence type="ECO:0000313" key="9">
    <source>
        <dbReference type="EMBL" id="KMT53656.1"/>
    </source>
</evidence>
<organism evidence="9 10">
    <name type="scientific">Pseudomonas fildesensis</name>
    <dbReference type="NCBI Taxonomy" id="1674920"/>
    <lineage>
        <taxon>Bacteria</taxon>
        <taxon>Pseudomonadati</taxon>
        <taxon>Pseudomonadota</taxon>
        <taxon>Gammaproteobacteria</taxon>
        <taxon>Pseudomonadales</taxon>
        <taxon>Pseudomonadaceae</taxon>
        <taxon>Pseudomonas</taxon>
    </lineage>
</organism>
<evidence type="ECO:0000256" key="4">
    <source>
        <dbReference type="ARBA" id="ARBA00022797"/>
    </source>
</evidence>
<dbReference type="CDD" id="cd17319">
    <property type="entry name" value="MFS_ExuT_GudP_like"/>
    <property type="match status" value="1"/>
</dbReference>
<comment type="caution">
    <text evidence="9">The sequence shown here is derived from an EMBL/GenBank/DDBJ whole genome shotgun (WGS) entry which is preliminary data.</text>
</comment>
<feature type="transmembrane region" description="Helical" evidence="7">
    <location>
        <begin position="395"/>
        <end position="415"/>
    </location>
</feature>
<keyword evidence="4" id="KW-0058">Aromatic hydrocarbons catabolism</keyword>
<evidence type="ECO:0000256" key="5">
    <source>
        <dbReference type="ARBA" id="ARBA00022989"/>
    </source>
</evidence>
<dbReference type="GO" id="GO:0016020">
    <property type="term" value="C:membrane"/>
    <property type="evidence" value="ECO:0007669"/>
    <property type="project" value="UniProtKB-SubCell"/>
</dbReference>
<dbReference type="InterPro" id="IPR011701">
    <property type="entry name" value="MFS"/>
</dbReference>
<keyword evidence="3 7" id="KW-0812">Transmembrane</keyword>
<name>A0A0J8IPS3_9PSED</name>
<feature type="transmembrane region" description="Helical" evidence="7">
    <location>
        <begin position="50"/>
        <end position="71"/>
    </location>
</feature>
<evidence type="ECO:0000256" key="7">
    <source>
        <dbReference type="SAM" id="Phobius"/>
    </source>
</evidence>
<dbReference type="InterPro" id="IPR020846">
    <property type="entry name" value="MFS_dom"/>
</dbReference>
<feature type="transmembrane region" description="Helical" evidence="7">
    <location>
        <begin position="175"/>
        <end position="197"/>
    </location>
</feature>
<feature type="transmembrane region" description="Helical" evidence="7">
    <location>
        <begin position="273"/>
        <end position="293"/>
    </location>
</feature>
<evidence type="ECO:0000256" key="2">
    <source>
        <dbReference type="ARBA" id="ARBA00022448"/>
    </source>
</evidence>
<evidence type="ECO:0000256" key="3">
    <source>
        <dbReference type="ARBA" id="ARBA00022692"/>
    </source>
</evidence>
<dbReference type="Gene3D" id="1.20.1250.20">
    <property type="entry name" value="MFS general substrate transporter like domains"/>
    <property type="match status" value="2"/>
</dbReference>
<keyword evidence="5 7" id="KW-1133">Transmembrane helix</keyword>
<proteinExistence type="predicted"/>
<comment type="subcellular location">
    <subcellularLocation>
        <location evidence="1">Membrane</location>
        <topology evidence="1">Multi-pass membrane protein</topology>
    </subcellularLocation>
</comment>
<gene>
    <name evidence="9" type="ORF">ACR52_19985</name>
</gene>
<feature type="transmembrane region" description="Helical" evidence="7">
    <location>
        <begin position="330"/>
        <end position="348"/>
    </location>
</feature>
<feature type="transmembrane region" description="Helical" evidence="7">
    <location>
        <begin position="360"/>
        <end position="383"/>
    </location>
</feature>
<dbReference type="Pfam" id="PF07690">
    <property type="entry name" value="MFS_1"/>
    <property type="match status" value="1"/>
</dbReference>
<dbReference type="SUPFAM" id="SSF103473">
    <property type="entry name" value="MFS general substrate transporter"/>
    <property type="match status" value="1"/>
</dbReference>
<dbReference type="PANTHER" id="PTHR43791:SF36">
    <property type="entry name" value="TRANSPORTER, PUTATIVE (AFU_ORTHOLOGUE AFUA_6G08340)-RELATED"/>
    <property type="match status" value="1"/>
</dbReference>
<accession>A0A0J8IPS3</accession>
<dbReference type="RefSeq" id="WP_048728392.1">
    <property type="nucleotide sequence ID" value="NZ_LFMW01000013.1"/>
</dbReference>
<dbReference type="EMBL" id="LFMW01000013">
    <property type="protein sequence ID" value="KMT53656.1"/>
    <property type="molecule type" value="Genomic_DNA"/>
</dbReference>
<dbReference type="AlphaFoldDB" id="A0A0J8IPS3"/>
<dbReference type="PATRIC" id="fig|1674920.3.peg.2392"/>
<evidence type="ECO:0000256" key="6">
    <source>
        <dbReference type="ARBA" id="ARBA00023136"/>
    </source>
</evidence>
<dbReference type="GO" id="GO:0022857">
    <property type="term" value="F:transmembrane transporter activity"/>
    <property type="evidence" value="ECO:0007669"/>
    <property type="project" value="InterPro"/>
</dbReference>
<keyword evidence="2" id="KW-0813">Transport</keyword>
<evidence type="ECO:0000313" key="10">
    <source>
        <dbReference type="Proteomes" id="UP000037551"/>
    </source>
</evidence>